<accession>A0ACC0GE67</accession>
<dbReference type="Proteomes" id="UP001060215">
    <property type="component" value="Chromosome 10"/>
</dbReference>
<keyword evidence="2" id="KW-1185">Reference proteome</keyword>
<comment type="caution">
    <text evidence="1">The sequence shown here is derived from an EMBL/GenBank/DDBJ whole genome shotgun (WGS) entry which is preliminary data.</text>
</comment>
<evidence type="ECO:0000313" key="2">
    <source>
        <dbReference type="Proteomes" id="UP001060215"/>
    </source>
</evidence>
<organism evidence="1 2">
    <name type="scientific">Camellia lanceoleosa</name>
    <dbReference type="NCBI Taxonomy" id="1840588"/>
    <lineage>
        <taxon>Eukaryota</taxon>
        <taxon>Viridiplantae</taxon>
        <taxon>Streptophyta</taxon>
        <taxon>Embryophyta</taxon>
        <taxon>Tracheophyta</taxon>
        <taxon>Spermatophyta</taxon>
        <taxon>Magnoliopsida</taxon>
        <taxon>eudicotyledons</taxon>
        <taxon>Gunneridae</taxon>
        <taxon>Pentapetalae</taxon>
        <taxon>asterids</taxon>
        <taxon>Ericales</taxon>
        <taxon>Theaceae</taxon>
        <taxon>Camellia</taxon>
    </lineage>
</organism>
<sequence length="172" mass="20000">MANQGAKKRKEENSRRLKNLLRFIIFSNVFYLVVRAGIFHSTFKWKHWVGFMLTFFAYVIPYQQLAMMAKPTYSESGELEDGGFDLTTDGVCGYLHDVIYITGFVQLTTIISEKFWYIYLVIPAFAAYKLLGFVRGFMSLGSKGPEEDEKSRKKTEKMERKASRPKFARTRN</sequence>
<proteinExistence type="predicted"/>
<keyword evidence="1" id="KW-0812">Transmembrane</keyword>
<protein>
    <submittedName>
        <fullName evidence="1">Transmembrane protein 208</fullName>
    </submittedName>
</protein>
<name>A0ACC0GE67_9ERIC</name>
<evidence type="ECO:0000313" key="1">
    <source>
        <dbReference type="EMBL" id="KAI7998762.1"/>
    </source>
</evidence>
<reference evidence="1 2" key="1">
    <citation type="journal article" date="2022" name="Plant J.">
        <title>Chromosome-level genome of Camellia lanceoleosa provides a valuable resource for understanding genome evolution and self-incompatibility.</title>
        <authorList>
            <person name="Gong W."/>
            <person name="Xiao S."/>
            <person name="Wang L."/>
            <person name="Liao Z."/>
            <person name="Chang Y."/>
            <person name="Mo W."/>
            <person name="Hu G."/>
            <person name="Li W."/>
            <person name="Zhao G."/>
            <person name="Zhu H."/>
            <person name="Hu X."/>
            <person name="Ji K."/>
            <person name="Xiang X."/>
            <person name="Song Q."/>
            <person name="Yuan D."/>
            <person name="Jin S."/>
            <person name="Zhang L."/>
        </authorList>
    </citation>
    <scope>NUCLEOTIDE SEQUENCE [LARGE SCALE GENOMIC DNA]</scope>
    <source>
        <strain evidence="1">SQ_2022a</strain>
    </source>
</reference>
<dbReference type="EMBL" id="CM045767">
    <property type="protein sequence ID" value="KAI7998762.1"/>
    <property type="molecule type" value="Genomic_DNA"/>
</dbReference>
<keyword evidence="1" id="KW-0472">Membrane</keyword>
<gene>
    <name evidence="1" type="ORF">LOK49_LG10G01232</name>
</gene>